<dbReference type="EMBL" id="JASCZI010152070">
    <property type="protein sequence ID" value="MED6175326.1"/>
    <property type="molecule type" value="Genomic_DNA"/>
</dbReference>
<accession>A0ABU6VQ38</accession>
<gene>
    <name evidence="2" type="ORF">PIB30_077276</name>
</gene>
<dbReference type="Proteomes" id="UP001341840">
    <property type="component" value="Unassembled WGS sequence"/>
</dbReference>
<proteinExistence type="predicted"/>
<comment type="caution">
    <text evidence="2">The sequence shown here is derived from an EMBL/GenBank/DDBJ whole genome shotgun (WGS) entry which is preliminary data.</text>
</comment>
<reference evidence="2 3" key="1">
    <citation type="journal article" date="2023" name="Plants (Basel)">
        <title>Bridging the Gap: Combining Genomics and Transcriptomics Approaches to Understand Stylosanthes scabra, an Orphan Legume from the Brazilian Caatinga.</title>
        <authorList>
            <person name="Ferreira-Neto J.R.C."/>
            <person name="da Silva M.D."/>
            <person name="Binneck E."/>
            <person name="de Melo N.F."/>
            <person name="da Silva R.H."/>
            <person name="de Melo A.L.T.M."/>
            <person name="Pandolfi V."/>
            <person name="Bustamante F.O."/>
            <person name="Brasileiro-Vidal A.C."/>
            <person name="Benko-Iseppon A.M."/>
        </authorList>
    </citation>
    <scope>NUCLEOTIDE SEQUENCE [LARGE SCALE GENOMIC DNA]</scope>
    <source>
        <tissue evidence="2">Leaves</tissue>
    </source>
</reference>
<keyword evidence="3" id="KW-1185">Reference proteome</keyword>
<sequence length="121" mass="13844">GLVRTGKLRAQKERKQKKNTKKNVSSESEWESESETDTKGYVPDESVEDSNFEETRSEELVQRNSRPEPNPAQEEMRSKKIMSRIMQPNDSLGKSSSNYSLWIKVLFNKAKSGSVFQVATE</sequence>
<feature type="non-terminal residue" evidence="2">
    <location>
        <position position="1"/>
    </location>
</feature>
<organism evidence="2 3">
    <name type="scientific">Stylosanthes scabra</name>
    <dbReference type="NCBI Taxonomy" id="79078"/>
    <lineage>
        <taxon>Eukaryota</taxon>
        <taxon>Viridiplantae</taxon>
        <taxon>Streptophyta</taxon>
        <taxon>Embryophyta</taxon>
        <taxon>Tracheophyta</taxon>
        <taxon>Spermatophyta</taxon>
        <taxon>Magnoliopsida</taxon>
        <taxon>eudicotyledons</taxon>
        <taxon>Gunneridae</taxon>
        <taxon>Pentapetalae</taxon>
        <taxon>rosids</taxon>
        <taxon>fabids</taxon>
        <taxon>Fabales</taxon>
        <taxon>Fabaceae</taxon>
        <taxon>Papilionoideae</taxon>
        <taxon>50 kb inversion clade</taxon>
        <taxon>dalbergioids sensu lato</taxon>
        <taxon>Dalbergieae</taxon>
        <taxon>Pterocarpus clade</taxon>
        <taxon>Stylosanthes</taxon>
    </lineage>
</organism>
<protein>
    <submittedName>
        <fullName evidence="2">Uncharacterized protein</fullName>
    </submittedName>
</protein>
<evidence type="ECO:0000313" key="2">
    <source>
        <dbReference type="EMBL" id="MED6175326.1"/>
    </source>
</evidence>
<feature type="region of interest" description="Disordered" evidence="1">
    <location>
        <begin position="1"/>
        <end position="79"/>
    </location>
</feature>
<evidence type="ECO:0000256" key="1">
    <source>
        <dbReference type="SAM" id="MobiDB-lite"/>
    </source>
</evidence>
<feature type="compositionally biased region" description="Basic residues" evidence="1">
    <location>
        <begin position="1"/>
        <end position="21"/>
    </location>
</feature>
<evidence type="ECO:0000313" key="3">
    <source>
        <dbReference type="Proteomes" id="UP001341840"/>
    </source>
</evidence>
<name>A0ABU6VQ38_9FABA</name>